<dbReference type="RefSeq" id="WP_175269093.1">
    <property type="nucleotide sequence ID" value="NZ_JABFCR010000009.1"/>
</dbReference>
<organism evidence="5 6">
    <name type="scientific">Mucilaginibacter humi</name>
    <dbReference type="NCBI Taxonomy" id="2732510"/>
    <lineage>
        <taxon>Bacteria</taxon>
        <taxon>Pseudomonadati</taxon>
        <taxon>Bacteroidota</taxon>
        <taxon>Sphingobacteriia</taxon>
        <taxon>Sphingobacteriales</taxon>
        <taxon>Sphingobacteriaceae</taxon>
        <taxon>Mucilaginibacter</taxon>
    </lineage>
</organism>
<dbReference type="InterPro" id="IPR050510">
    <property type="entry name" value="Cation_transp_ATPase_P-type"/>
</dbReference>
<dbReference type="Proteomes" id="UP000566071">
    <property type="component" value="Unassembled WGS sequence"/>
</dbReference>
<sequence length="185" mass="20345">MPGATLLPLQILFLNMVTDIFPALALGLGTGDRTVMDRPPRDPGKDIVTGKKWLVIALYATAITSAVIIAVLYGQKILHGNDRTCNNMAFITLTFAQLFHVFNMASEGSGPFNNEVTRNKWIWLAILVCGALLLMVFAVPSLRLVLGLSVLSFPLWVTAVMISLLPLIIFQIYKSARKAAHQTRH</sequence>
<evidence type="ECO:0000256" key="3">
    <source>
        <dbReference type="SAM" id="Phobius"/>
    </source>
</evidence>
<proteinExistence type="predicted"/>
<feature type="transmembrane region" description="Helical" evidence="3">
    <location>
        <begin position="153"/>
        <end position="173"/>
    </location>
</feature>
<protein>
    <recommendedName>
        <fullName evidence="4">Cation-transporting P-type ATPase C-terminal domain-containing protein</fullName>
    </recommendedName>
</protein>
<keyword evidence="3" id="KW-1133">Transmembrane helix</keyword>
<evidence type="ECO:0000259" key="4">
    <source>
        <dbReference type="Pfam" id="PF00689"/>
    </source>
</evidence>
<evidence type="ECO:0000313" key="6">
    <source>
        <dbReference type="Proteomes" id="UP000566071"/>
    </source>
</evidence>
<feature type="transmembrane region" description="Helical" evidence="3">
    <location>
        <begin position="122"/>
        <end position="146"/>
    </location>
</feature>
<keyword evidence="2" id="KW-1003">Cell membrane</keyword>
<dbReference type="InterPro" id="IPR006068">
    <property type="entry name" value="ATPase_P-typ_cation-transptr_C"/>
</dbReference>
<keyword evidence="3" id="KW-0812">Transmembrane</keyword>
<comment type="caution">
    <text evidence="5">The sequence shown here is derived from an EMBL/GenBank/DDBJ whole genome shotgun (WGS) entry which is preliminary data.</text>
</comment>
<dbReference type="Pfam" id="PF00689">
    <property type="entry name" value="Cation_ATPase_C"/>
    <property type="match status" value="1"/>
</dbReference>
<keyword evidence="6" id="KW-1185">Reference proteome</keyword>
<dbReference type="PANTHER" id="PTHR43294:SF21">
    <property type="entry name" value="CATION TRANSPORTING ATPASE"/>
    <property type="match status" value="1"/>
</dbReference>
<keyword evidence="3" id="KW-0472">Membrane</keyword>
<feature type="domain" description="Cation-transporting P-type ATPase C-terminal" evidence="4">
    <location>
        <begin position="5"/>
        <end position="174"/>
    </location>
</feature>
<accession>A0ABX1W165</accession>
<dbReference type="SUPFAM" id="SSF81665">
    <property type="entry name" value="Calcium ATPase, transmembrane domain M"/>
    <property type="match status" value="1"/>
</dbReference>
<reference evidence="5 6" key="1">
    <citation type="submission" date="2020-05" db="EMBL/GenBank/DDBJ databases">
        <authorList>
            <person name="Khan S.A."/>
            <person name="Jeon C.O."/>
            <person name="Chun B.H."/>
        </authorList>
    </citation>
    <scope>NUCLEOTIDE SEQUENCE [LARGE SCALE GENOMIC DNA]</scope>
    <source>
        <strain evidence="5 6">S1162</strain>
    </source>
</reference>
<feature type="transmembrane region" description="Helical" evidence="3">
    <location>
        <begin position="53"/>
        <end position="73"/>
    </location>
</feature>
<dbReference type="EMBL" id="JABFCR010000009">
    <property type="protein sequence ID" value="NNU33396.1"/>
    <property type="molecule type" value="Genomic_DNA"/>
</dbReference>
<evidence type="ECO:0000256" key="2">
    <source>
        <dbReference type="ARBA" id="ARBA00022475"/>
    </source>
</evidence>
<name>A0ABX1W165_9SPHI</name>
<dbReference type="PANTHER" id="PTHR43294">
    <property type="entry name" value="SODIUM/POTASSIUM-TRANSPORTING ATPASE SUBUNIT ALPHA"/>
    <property type="match status" value="1"/>
</dbReference>
<evidence type="ECO:0000256" key="1">
    <source>
        <dbReference type="ARBA" id="ARBA00004651"/>
    </source>
</evidence>
<dbReference type="Gene3D" id="1.20.1110.10">
    <property type="entry name" value="Calcium-transporting ATPase, transmembrane domain"/>
    <property type="match status" value="2"/>
</dbReference>
<comment type="subcellular location">
    <subcellularLocation>
        <location evidence="1">Cell membrane</location>
        <topology evidence="1">Multi-pass membrane protein</topology>
    </subcellularLocation>
</comment>
<gene>
    <name evidence="5" type="ORF">HK413_03110</name>
</gene>
<dbReference type="InterPro" id="IPR023298">
    <property type="entry name" value="ATPase_P-typ_TM_dom_sf"/>
</dbReference>
<evidence type="ECO:0000313" key="5">
    <source>
        <dbReference type="EMBL" id="NNU33396.1"/>
    </source>
</evidence>